<dbReference type="GeneID" id="33317750"/>
<dbReference type="OrthoDB" id="7531at2157"/>
<dbReference type="PANTHER" id="PTHR43358">
    <property type="entry name" value="ALPHA/BETA-HYDROLASE"/>
    <property type="match status" value="1"/>
</dbReference>
<feature type="domain" description="Xaa-Pro dipeptidyl-peptidase-like" evidence="1">
    <location>
        <begin position="81"/>
        <end position="181"/>
    </location>
</feature>
<dbReference type="InterPro" id="IPR000383">
    <property type="entry name" value="Xaa-Pro-like_dom"/>
</dbReference>
<name>A0A2Z2MXV4_9EURY</name>
<dbReference type="InterPro" id="IPR052920">
    <property type="entry name" value="DNA-binding_regulatory"/>
</dbReference>
<reference evidence="2 3" key="1">
    <citation type="submission" date="2016-04" db="EMBL/GenBank/DDBJ databases">
        <title>Complete genome sequence of Thermococcus siculi type strain RG-20.</title>
        <authorList>
            <person name="Oger P.M."/>
        </authorList>
    </citation>
    <scope>NUCLEOTIDE SEQUENCE [LARGE SCALE GENOMIC DNA]</scope>
    <source>
        <strain evidence="2 3">RG-20</strain>
    </source>
</reference>
<sequence>MGWLLALFIFLLLAFLAFSAFVGYKMVKPPRLIGDWTPRDLGFDYEDVTFETGDGLRLSGWWIPNGSERTIIPLHGYTNSRWNDLYMKPTIEFLLREGYNVLVFDFRAHGKSQGKYTTVGDRETEDVKAAVRWLRENRGEEAKRIGLIGFSMGAMVTIRSLAEIPEVCCGVADSPPMDLDKTGARGLRYFAKLPEWLYIFVKPFTKLFSGGKEVHPIEYADKVKKPLLLIAGEKDPLVKVEEVREFYERNREVNPNVELWVTDAPHVRTLKFHPEEWKAKVGEFLRKHL</sequence>
<dbReference type="AlphaFoldDB" id="A0A2Z2MXV4"/>
<dbReference type="Pfam" id="PF02129">
    <property type="entry name" value="Peptidase_S15"/>
    <property type="match status" value="1"/>
</dbReference>
<proteinExistence type="predicted"/>
<dbReference type="SUPFAM" id="SSF53474">
    <property type="entry name" value="alpha/beta-Hydrolases"/>
    <property type="match status" value="1"/>
</dbReference>
<dbReference type="RefSeq" id="WP_088856016.1">
    <property type="nucleotide sequence ID" value="NZ_CP015103.1"/>
</dbReference>
<protein>
    <submittedName>
        <fullName evidence="2">Alpha/beta hydrolase</fullName>
    </submittedName>
</protein>
<dbReference type="EMBL" id="CP015103">
    <property type="protein sequence ID" value="ASJ08780.1"/>
    <property type="molecule type" value="Genomic_DNA"/>
</dbReference>
<keyword evidence="2" id="KW-0378">Hydrolase</keyword>
<keyword evidence="3" id="KW-1185">Reference proteome</keyword>
<evidence type="ECO:0000313" key="2">
    <source>
        <dbReference type="EMBL" id="ASJ08780.1"/>
    </source>
</evidence>
<accession>A0A2Z2MXV4</accession>
<evidence type="ECO:0000313" key="3">
    <source>
        <dbReference type="Proteomes" id="UP000250125"/>
    </source>
</evidence>
<dbReference type="InterPro" id="IPR029058">
    <property type="entry name" value="AB_hydrolase_fold"/>
</dbReference>
<gene>
    <name evidence="2" type="ORF">A3L11_05890</name>
</gene>
<evidence type="ECO:0000259" key="1">
    <source>
        <dbReference type="Pfam" id="PF02129"/>
    </source>
</evidence>
<dbReference type="Gene3D" id="3.40.50.1820">
    <property type="entry name" value="alpha/beta hydrolase"/>
    <property type="match status" value="1"/>
</dbReference>
<dbReference type="Proteomes" id="UP000250125">
    <property type="component" value="Chromosome"/>
</dbReference>
<dbReference type="KEGG" id="tsl:A3L11_05890"/>
<dbReference type="PANTHER" id="PTHR43358:SF4">
    <property type="entry name" value="ALPHA_BETA HYDROLASE FOLD-1 DOMAIN-CONTAINING PROTEIN"/>
    <property type="match status" value="1"/>
</dbReference>
<organism evidence="2 3">
    <name type="scientific">Thermococcus siculi</name>
    <dbReference type="NCBI Taxonomy" id="72803"/>
    <lineage>
        <taxon>Archaea</taxon>
        <taxon>Methanobacteriati</taxon>
        <taxon>Methanobacteriota</taxon>
        <taxon>Thermococci</taxon>
        <taxon>Thermococcales</taxon>
        <taxon>Thermococcaceae</taxon>
        <taxon>Thermococcus</taxon>
    </lineage>
</organism>
<dbReference type="GO" id="GO:0016787">
    <property type="term" value="F:hydrolase activity"/>
    <property type="evidence" value="ECO:0007669"/>
    <property type="project" value="UniProtKB-KW"/>
</dbReference>